<evidence type="ECO:0000256" key="2">
    <source>
        <dbReference type="SAM" id="Phobius"/>
    </source>
</evidence>
<feature type="transmembrane region" description="Helical" evidence="2">
    <location>
        <begin position="36"/>
        <end position="53"/>
    </location>
</feature>
<name>A0ABD0YSY0_9HEMI</name>
<evidence type="ECO:0000256" key="1">
    <source>
        <dbReference type="ARBA" id="ARBA00008987"/>
    </source>
</evidence>
<comment type="similarity">
    <text evidence="1">Belongs to the thioredoxin family.</text>
</comment>
<dbReference type="InterPro" id="IPR036249">
    <property type="entry name" value="Thioredoxin-like_sf"/>
</dbReference>
<comment type="caution">
    <text evidence="4">The sequence shown here is derived from an EMBL/GenBank/DDBJ whole genome shotgun (WGS) entry which is preliminary data.</text>
</comment>
<reference evidence="4 5" key="1">
    <citation type="submission" date="2024-07" db="EMBL/GenBank/DDBJ databases">
        <title>Chromosome-level genome assembly of the water stick insect Ranatra chinensis (Heteroptera: Nepidae).</title>
        <authorList>
            <person name="Liu X."/>
        </authorList>
    </citation>
    <scope>NUCLEOTIDE SEQUENCE [LARGE SCALE GENOMIC DNA]</scope>
    <source>
        <strain evidence="4">Cailab_2021Rc</strain>
        <tissue evidence="4">Muscle</tissue>
    </source>
</reference>
<accession>A0ABD0YSY0</accession>
<dbReference type="PANTHER" id="PTHR43601">
    <property type="entry name" value="THIOREDOXIN, MITOCHONDRIAL"/>
    <property type="match status" value="1"/>
</dbReference>
<organism evidence="4 5">
    <name type="scientific">Ranatra chinensis</name>
    <dbReference type="NCBI Taxonomy" id="642074"/>
    <lineage>
        <taxon>Eukaryota</taxon>
        <taxon>Metazoa</taxon>
        <taxon>Ecdysozoa</taxon>
        <taxon>Arthropoda</taxon>
        <taxon>Hexapoda</taxon>
        <taxon>Insecta</taxon>
        <taxon>Pterygota</taxon>
        <taxon>Neoptera</taxon>
        <taxon>Paraneoptera</taxon>
        <taxon>Hemiptera</taxon>
        <taxon>Heteroptera</taxon>
        <taxon>Panheteroptera</taxon>
        <taxon>Nepomorpha</taxon>
        <taxon>Nepidae</taxon>
        <taxon>Ranatrinae</taxon>
        <taxon>Ranatra</taxon>
    </lineage>
</organism>
<dbReference type="EMBL" id="JBFDAA010000003">
    <property type="protein sequence ID" value="KAL1138861.1"/>
    <property type="molecule type" value="Genomic_DNA"/>
</dbReference>
<dbReference type="InterPro" id="IPR013766">
    <property type="entry name" value="Thioredoxin_domain"/>
</dbReference>
<dbReference type="CDD" id="cd02947">
    <property type="entry name" value="TRX_family"/>
    <property type="match status" value="1"/>
</dbReference>
<proteinExistence type="inferred from homology"/>
<protein>
    <recommendedName>
        <fullName evidence="3">Thioredoxin domain-containing protein</fullName>
    </recommendedName>
</protein>
<dbReference type="PANTHER" id="PTHR43601:SF5">
    <property type="entry name" value="EG:132E8.3 PROTEIN"/>
    <property type="match status" value="1"/>
</dbReference>
<dbReference type="Proteomes" id="UP001558652">
    <property type="component" value="Unassembled WGS sequence"/>
</dbReference>
<dbReference type="Gene3D" id="3.40.30.10">
    <property type="entry name" value="Glutaredoxin"/>
    <property type="match status" value="1"/>
</dbReference>
<keyword evidence="2" id="KW-0472">Membrane</keyword>
<sequence>MTLILGIGLGTFIFIALWIISFLLCFVSLRTQSKVGPIFIVFSALVMTVLLLIPRGPDSQPPSAEKVYDPLFIWRTVLATVLGVSAFGGALFFCKDHIMEEHYTKLLRSNNDFMEKVMNSSVPVIVNFHAEWCDPCHILTPKLKELVGEGDDIGLAIVDVEVNPDLVHTFEVKAVPAVLAIRNGLVVDKFIGLVDANMIENLVNKLVPSKKK</sequence>
<evidence type="ECO:0000259" key="3">
    <source>
        <dbReference type="PROSITE" id="PS51352"/>
    </source>
</evidence>
<feature type="transmembrane region" description="Helical" evidence="2">
    <location>
        <begin position="73"/>
        <end position="94"/>
    </location>
</feature>
<keyword evidence="2" id="KW-1133">Transmembrane helix</keyword>
<evidence type="ECO:0000313" key="4">
    <source>
        <dbReference type="EMBL" id="KAL1138861.1"/>
    </source>
</evidence>
<keyword evidence="5" id="KW-1185">Reference proteome</keyword>
<feature type="domain" description="Thioredoxin" evidence="3">
    <location>
        <begin position="71"/>
        <end position="208"/>
    </location>
</feature>
<feature type="transmembrane region" description="Helical" evidence="2">
    <location>
        <begin position="6"/>
        <end position="29"/>
    </location>
</feature>
<dbReference type="SUPFAM" id="SSF52833">
    <property type="entry name" value="Thioredoxin-like"/>
    <property type="match status" value="1"/>
</dbReference>
<dbReference type="PROSITE" id="PS51352">
    <property type="entry name" value="THIOREDOXIN_2"/>
    <property type="match status" value="1"/>
</dbReference>
<keyword evidence="2" id="KW-0812">Transmembrane</keyword>
<dbReference type="Pfam" id="PF00085">
    <property type="entry name" value="Thioredoxin"/>
    <property type="match status" value="1"/>
</dbReference>
<dbReference type="AlphaFoldDB" id="A0ABD0YSY0"/>
<gene>
    <name evidence="4" type="ORF">AAG570_008923</name>
</gene>
<evidence type="ECO:0000313" key="5">
    <source>
        <dbReference type="Proteomes" id="UP001558652"/>
    </source>
</evidence>